<evidence type="ECO:0000256" key="3">
    <source>
        <dbReference type="ARBA" id="ARBA00022723"/>
    </source>
</evidence>
<feature type="domain" description="Hcy-binding" evidence="6">
    <location>
        <begin position="19"/>
        <end position="336"/>
    </location>
</feature>
<dbReference type="Gene3D" id="3.20.20.330">
    <property type="entry name" value="Homocysteine-binding-like domain"/>
    <property type="match status" value="1"/>
</dbReference>
<keyword evidence="2 5" id="KW-0808">Transferase</keyword>
<comment type="cofactor">
    <cofactor evidence="5">
        <name>Zn(2+)</name>
        <dbReference type="ChEBI" id="CHEBI:29105"/>
    </cofactor>
</comment>
<dbReference type="GO" id="GO:0033528">
    <property type="term" value="P:S-methylmethionine cycle"/>
    <property type="evidence" value="ECO:0007669"/>
    <property type="project" value="TreeGrafter"/>
</dbReference>
<gene>
    <name evidence="7" type="primary">SAM4</name>
    <name evidence="7" type="ORF">N0V89_009704</name>
</gene>
<evidence type="ECO:0000313" key="8">
    <source>
        <dbReference type="Proteomes" id="UP001140513"/>
    </source>
</evidence>
<dbReference type="Proteomes" id="UP001140513">
    <property type="component" value="Unassembled WGS sequence"/>
</dbReference>
<feature type="binding site" evidence="5">
    <location>
        <position position="255"/>
    </location>
    <ligand>
        <name>Zn(2+)</name>
        <dbReference type="ChEBI" id="CHEBI:29105"/>
    </ligand>
</feature>
<comment type="caution">
    <text evidence="7">The sequence shown here is derived from an EMBL/GenBank/DDBJ whole genome shotgun (WGS) entry which is preliminary data.</text>
</comment>
<accession>A0A9W9C7W4</accession>
<dbReference type="FunFam" id="3.20.20.330:FF:000002">
    <property type="entry name" value="Homocysteine S-methyltransferase"/>
    <property type="match status" value="1"/>
</dbReference>
<evidence type="ECO:0000256" key="1">
    <source>
        <dbReference type="ARBA" id="ARBA00022603"/>
    </source>
</evidence>
<dbReference type="PROSITE" id="PS50970">
    <property type="entry name" value="HCY"/>
    <property type="match status" value="1"/>
</dbReference>
<evidence type="ECO:0000259" key="6">
    <source>
        <dbReference type="PROSITE" id="PS50970"/>
    </source>
</evidence>
<dbReference type="GO" id="GO:0008898">
    <property type="term" value="F:S-adenosylmethionine-homocysteine S-methyltransferase activity"/>
    <property type="evidence" value="ECO:0007669"/>
    <property type="project" value="TreeGrafter"/>
</dbReference>
<reference evidence="7" key="1">
    <citation type="submission" date="2022-10" db="EMBL/GenBank/DDBJ databases">
        <title>Tapping the CABI collections for fungal endophytes: first genome assemblies for Collariella, Neodidymelliopsis, Ascochyta clinopodiicola, Didymella pomorum, Didymosphaeria variabile, Neocosmospora piperis and Neocucurbitaria cava.</title>
        <authorList>
            <person name="Hill R."/>
        </authorList>
    </citation>
    <scope>NUCLEOTIDE SEQUENCE</scope>
    <source>
        <strain evidence="7">IMI 356815</strain>
    </source>
</reference>
<dbReference type="NCBIfam" id="NF007020">
    <property type="entry name" value="PRK09485.1"/>
    <property type="match status" value="1"/>
</dbReference>
<dbReference type="InterPro" id="IPR051486">
    <property type="entry name" value="Hcy_S-methyltransferase"/>
</dbReference>
<dbReference type="Pfam" id="PF02574">
    <property type="entry name" value="S-methyl_trans"/>
    <property type="match status" value="1"/>
</dbReference>
<dbReference type="OrthoDB" id="261426at2759"/>
<keyword evidence="1 5" id="KW-0489">Methyltransferase</keyword>
<dbReference type="EC" id="2.1.1.10" evidence="7"/>
<dbReference type="PANTHER" id="PTHR46015">
    <property type="entry name" value="ZGC:172121"/>
    <property type="match status" value="1"/>
</dbReference>
<name>A0A9W9C7W4_9PLEO</name>
<evidence type="ECO:0000256" key="4">
    <source>
        <dbReference type="ARBA" id="ARBA00022833"/>
    </source>
</evidence>
<feature type="binding site" evidence="5">
    <location>
        <position position="322"/>
    </location>
    <ligand>
        <name>Zn(2+)</name>
        <dbReference type="ChEBI" id="CHEBI:29105"/>
    </ligand>
</feature>
<dbReference type="SUPFAM" id="SSF82282">
    <property type="entry name" value="Homocysteine S-methyltransferase"/>
    <property type="match status" value="1"/>
</dbReference>
<dbReference type="GO" id="GO:0046872">
    <property type="term" value="F:metal ion binding"/>
    <property type="evidence" value="ECO:0007669"/>
    <property type="project" value="UniProtKB-KW"/>
</dbReference>
<evidence type="ECO:0000256" key="2">
    <source>
        <dbReference type="ARBA" id="ARBA00022679"/>
    </source>
</evidence>
<sequence>MDEGTATGFGVRGVEDKAVKLSTLLAEGKGVVLDGALATYLETLGADISSALWSASLLRTNPSLIQQTHATYFSHASQIATTSSYQASLPGLIEHLSITESEAVELVRESVLLAQRARDDYLSSTKLHVEHAHGAKDRLLVAGSVGPYGAYLADGSEYTGSYTLTSSQYQYFHRGRIAALVDAGVHVLAIETIPNFVETRALLDLLQTEFPHIEAWFAFTLQPSDATRIADGTPVADVVALLQGYDNAVAVGVNCVAPELALAGLREMRKGTGKPLIVYANSGEKWDAKKRDWKGGKPGGGELAVWVRDAWDAGARIIGGCCRTGPEDMANVAQTLGELSRFG</sequence>
<protein>
    <submittedName>
        <fullName evidence="7">AdoMet-homocysteine methyltransferase</fullName>
        <ecNumber evidence="7">2.1.1.10</ecNumber>
    </submittedName>
</protein>
<dbReference type="AlphaFoldDB" id="A0A9W9C7W4"/>
<feature type="binding site" evidence="5">
    <location>
        <position position="321"/>
    </location>
    <ligand>
        <name>Zn(2+)</name>
        <dbReference type="ChEBI" id="CHEBI:29105"/>
    </ligand>
</feature>
<dbReference type="InterPro" id="IPR036589">
    <property type="entry name" value="HCY_dom_sf"/>
</dbReference>
<dbReference type="GO" id="GO:0009086">
    <property type="term" value="P:methionine biosynthetic process"/>
    <property type="evidence" value="ECO:0007669"/>
    <property type="project" value="TreeGrafter"/>
</dbReference>
<keyword evidence="3 5" id="KW-0479">Metal-binding</keyword>
<dbReference type="GeneID" id="80913234"/>
<dbReference type="RefSeq" id="XP_056067718.1">
    <property type="nucleotide sequence ID" value="XM_056218453.1"/>
</dbReference>
<dbReference type="InterPro" id="IPR003726">
    <property type="entry name" value="HCY_dom"/>
</dbReference>
<proteinExistence type="predicted"/>
<keyword evidence="8" id="KW-1185">Reference proteome</keyword>
<organism evidence="7 8">
    <name type="scientific">Didymosphaeria variabile</name>
    <dbReference type="NCBI Taxonomy" id="1932322"/>
    <lineage>
        <taxon>Eukaryota</taxon>
        <taxon>Fungi</taxon>
        <taxon>Dikarya</taxon>
        <taxon>Ascomycota</taxon>
        <taxon>Pezizomycotina</taxon>
        <taxon>Dothideomycetes</taxon>
        <taxon>Pleosporomycetidae</taxon>
        <taxon>Pleosporales</taxon>
        <taxon>Massarineae</taxon>
        <taxon>Didymosphaeriaceae</taxon>
        <taxon>Didymosphaeria</taxon>
    </lineage>
</organism>
<dbReference type="PANTHER" id="PTHR46015:SF1">
    <property type="entry name" value="HOMOCYSTEINE S-METHYLTRANSFERASE-LIKE ISOFORM 1"/>
    <property type="match status" value="1"/>
</dbReference>
<dbReference type="GO" id="GO:0032259">
    <property type="term" value="P:methylation"/>
    <property type="evidence" value="ECO:0007669"/>
    <property type="project" value="UniProtKB-KW"/>
</dbReference>
<evidence type="ECO:0000313" key="7">
    <source>
        <dbReference type="EMBL" id="KAJ4348330.1"/>
    </source>
</evidence>
<evidence type="ECO:0000256" key="5">
    <source>
        <dbReference type="PROSITE-ProRule" id="PRU00333"/>
    </source>
</evidence>
<keyword evidence="4 5" id="KW-0862">Zinc</keyword>
<dbReference type="EMBL" id="JAPEUX010000007">
    <property type="protein sequence ID" value="KAJ4348330.1"/>
    <property type="molecule type" value="Genomic_DNA"/>
</dbReference>